<dbReference type="PROSITE" id="PS51194">
    <property type="entry name" value="HELICASE_CTER"/>
    <property type="match status" value="1"/>
</dbReference>
<dbReference type="SUPFAM" id="SSF52540">
    <property type="entry name" value="P-loop containing nucleoside triphosphate hydrolases"/>
    <property type="match status" value="1"/>
</dbReference>
<evidence type="ECO:0000256" key="6">
    <source>
        <dbReference type="ARBA" id="ARBA00022884"/>
    </source>
</evidence>
<evidence type="ECO:0000256" key="3">
    <source>
        <dbReference type="ARBA" id="ARBA00022801"/>
    </source>
</evidence>
<gene>
    <name evidence="9" type="ORF">PCOR1329_LOCUS10348</name>
</gene>
<accession>A0ABN9QBK2</accession>
<dbReference type="Gene3D" id="3.40.50.300">
    <property type="entry name" value="P-loop containing nucleotide triphosphate hydrolases"/>
    <property type="match status" value="1"/>
</dbReference>
<comment type="catalytic activity">
    <reaction evidence="7">
        <text>ATP + H2O = ADP + phosphate + H(+)</text>
        <dbReference type="Rhea" id="RHEA:13065"/>
        <dbReference type="ChEBI" id="CHEBI:15377"/>
        <dbReference type="ChEBI" id="CHEBI:15378"/>
        <dbReference type="ChEBI" id="CHEBI:30616"/>
        <dbReference type="ChEBI" id="CHEBI:43474"/>
        <dbReference type="ChEBI" id="CHEBI:456216"/>
        <dbReference type="EC" id="3.6.4.13"/>
    </reaction>
</comment>
<dbReference type="CDD" id="cd18787">
    <property type="entry name" value="SF2_C_DEAD"/>
    <property type="match status" value="1"/>
</dbReference>
<evidence type="ECO:0000256" key="1">
    <source>
        <dbReference type="ARBA" id="ARBA00012552"/>
    </source>
</evidence>
<feature type="non-terminal residue" evidence="9">
    <location>
        <position position="1"/>
    </location>
</feature>
<proteinExistence type="predicted"/>
<evidence type="ECO:0000256" key="4">
    <source>
        <dbReference type="ARBA" id="ARBA00022806"/>
    </source>
</evidence>
<reference evidence="9" key="1">
    <citation type="submission" date="2023-10" db="EMBL/GenBank/DDBJ databases">
        <authorList>
            <person name="Chen Y."/>
            <person name="Shah S."/>
            <person name="Dougan E. K."/>
            <person name="Thang M."/>
            <person name="Chan C."/>
        </authorList>
    </citation>
    <scope>NUCLEOTIDE SEQUENCE [LARGE SCALE GENOMIC DNA]</scope>
</reference>
<organism evidence="9 10">
    <name type="scientific">Prorocentrum cordatum</name>
    <dbReference type="NCBI Taxonomy" id="2364126"/>
    <lineage>
        <taxon>Eukaryota</taxon>
        <taxon>Sar</taxon>
        <taxon>Alveolata</taxon>
        <taxon>Dinophyceae</taxon>
        <taxon>Prorocentrales</taxon>
        <taxon>Prorocentraceae</taxon>
        <taxon>Prorocentrum</taxon>
    </lineage>
</organism>
<dbReference type="InterPro" id="IPR027417">
    <property type="entry name" value="P-loop_NTPase"/>
</dbReference>
<protein>
    <recommendedName>
        <fullName evidence="1">RNA helicase</fullName>
        <ecNumber evidence="1">3.6.4.13</ecNumber>
    </recommendedName>
</protein>
<comment type="caution">
    <text evidence="9">The sequence shown here is derived from an EMBL/GenBank/DDBJ whole genome shotgun (WGS) entry which is preliminary data.</text>
</comment>
<feature type="non-terminal residue" evidence="9">
    <location>
        <position position="150"/>
    </location>
</feature>
<dbReference type="InterPro" id="IPR001650">
    <property type="entry name" value="Helicase_C-like"/>
</dbReference>
<dbReference type="PANTHER" id="PTHR47959">
    <property type="entry name" value="ATP-DEPENDENT RNA HELICASE RHLE-RELATED"/>
    <property type="match status" value="1"/>
</dbReference>
<dbReference type="InterPro" id="IPR050079">
    <property type="entry name" value="DEAD_box_RNA_helicase"/>
</dbReference>
<dbReference type="Proteomes" id="UP001189429">
    <property type="component" value="Unassembled WGS sequence"/>
</dbReference>
<keyword evidence="5" id="KW-0067">ATP-binding</keyword>
<keyword evidence="6" id="KW-0694">RNA-binding</keyword>
<dbReference type="PANTHER" id="PTHR47959:SF15">
    <property type="entry name" value="RNA HELICASE"/>
    <property type="match status" value="1"/>
</dbReference>
<evidence type="ECO:0000313" key="9">
    <source>
        <dbReference type="EMBL" id="CAK0803026.1"/>
    </source>
</evidence>
<keyword evidence="3" id="KW-0378">Hydrolase</keyword>
<sequence length="150" mass="16818">VPAVGRKTLVFTNRVTSCKAVARGMREHGVSAVAMHGNIHPKKRAEIWRDFSGGGADVMVCTNLASRGLDFNNVHHVIMYEFPLNLADYLHRVGRTARGGRAGRVTTITPRRYWPFVTKIQEAAKTGKPIEVRHATKNIKRILAIEQYQK</sequence>
<keyword evidence="4" id="KW-0347">Helicase</keyword>
<evidence type="ECO:0000256" key="2">
    <source>
        <dbReference type="ARBA" id="ARBA00022741"/>
    </source>
</evidence>
<keyword evidence="10" id="KW-1185">Reference proteome</keyword>
<evidence type="ECO:0000256" key="7">
    <source>
        <dbReference type="ARBA" id="ARBA00047984"/>
    </source>
</evidence>
<feature type="domain" description="Helicase C-terminal" evidence="8">
    <location>
        <begin position="1"/>
        <end position="140"/>
    </location>
</feature>
<keyword evidence="2" id="KW-0547">Nucleotide-binding</keyword>
<dbReference type="EC" id="3.6.4.13" evidence="1"/>
<name>A0ABN9QBK2_9DINO</name>
<evidence type="ECO:0000259" key="8">
    <source>
        <dbReference type="PROSITE" id="PS51194"/>
    </source>
</evidence>
<dbReference type="EMBL" id="CAUYUJ010002927">
    <property type="protein sequence ID" value="CAK0803026.1"/>
    <property type="molecule type" value="Genomic_DNA"/>
</dbReference>
<evidence type="ECO:0000256" key="5">
    <source>
        <dbReference type="ARBA" id="ARBA00022840"/>
    </source>
</evidence>
<dbReference type="SMART" id="SM00490">
    <property type="entry name" value="HELICc"/>
    <property type="match status" value="1"/>
</dbReference>
<dbReference type="Pfam" id="PF00271">
    <property type="entry name" value="Helicase_C"/>
    <property type="match status" value="1"/>
</dbReference>
<evidence type="ECO:0000313" key="10">
    <source>
        <dbReference type="Proteomes" id="UP001189429"/>
    </source>
</evidence>